<feature type="chain" id="PRO_5043689568" description="Thiol:disulfide interchange protein" evidence="1">
    <location>
        <begin position="20"/>
        <end position="171"/>
    </location>
</feature>
<dbReference type="AlphaFoldDB" id="A0AAW6Y6B9"/>
<sequence length="171" mass="19539">MKQKLILFALLLVSPFAFAAPSVFGMEIGKTTEAEAGRMYRLNKEQLNPYSGGYQYSVNPKAIDFSGLEQVTLIFDEKKVLVYVQAVFPKYKFEELMKMLGSKYKPVSRQIPFVGDKIAVFHDGGTRITLEGPHMSFNTTLTYAQNSLLEKYKRINRQNQNHRRAKEASML</sequence>
<comment type="caution">
    <text evidence="2">The sequence shown here is derived from an EMBL/GenBank/DDBJ whole genome shotgun (WGS) entry which is preliminary data.</text>
</comment>
<evidence type="ECO:0000256" key="1">
    <source>
        <dbReference type="SAM" id="SignalP"/>
    </source>
</evidence>
<protein>
    <recommendedName>
        <fullName evidence="4">Thiol:disulfide interchange protein</fullName>
    </recommendedName>
</protein>
<proteinExistence type="predicted"/>
<keyword evidence="1" id="KW-0732">Signal</keyword>
<dbReference type="Proteomes" id="UP001236303">
    <property type="component" value="Unassembled WGS sequence"/>
</dbReference>
<reference evidence="2" key="1">
    <citation type="submission" date="2023-05" db="EMBL/GenBank/DDBJ databases">
        <title>Cataloging the Phylogenetic Diversity of Human Bladder Bacteria.</title>
        <authorList>
            <person name="Du J."/>
        </authorList>
    </citation>
    <scope>NUCLEOTIDE SEQUENCE</scope>
    <source>
        <strain evidence="2">UMB1050</strain>
    </source>
</reference>
<name>A0AAW6Y6B9_NEISU</name>
<organism evidence="2 3">
    <name type="scientific">Neisseria subflava</name>
    <dbReference type="NCBI Taxonomy" id="28449"/>
    <lineage>
        <taxon>Bacteria</taxon>
        <taxon>Pseudomonadati</taxon>
        <taxon>Pseudomonadota</taxon>
        <taxon>Betaproteobacteria</taxon>
        <taxon>Neisseriales</taxon>
        <taxon>Neisseriaceae</taxon>
        <taxon>Neisseria</taxon>
    </lineage>
</organism>
<evidence type="ECO:0000313" key="3">
    <source>
        <dbReference type="Proteomes" id="UP001236303"/>
    </source>
</evidence>
<evidence type="ECO:0000313" key="2">
    <source>
        <dbReference type="EMBL" id="MDK7243014.1"/>
    </source>
</evidence>
<evidence type="ECO:0008006" key="4">
    <source>
        <dbReference type="Google" id="ProtNLM"/>
    </source>
</evidence>
<feature type="signal peptide" evidence="1">
    <location>
        <begin position="1"/>
        <end position="19"/>
    </location>
</feature>
<dbReference type="RefSeq" id="WP_107868012.1">
    <property type="nucleotide sequence ID" value="NZ_JASOPA010000007.1"/>
</dbReference>
<gene>
    <name evidence="2" type="ORF">QP451_08225</name>
</gene>
<dbReference type="EMBL" id="JASOPA010000007">
    <property type="protein sequence ID" value="MDK7243014.1"/>
    <property type="molecule type" value="Genomic_DNA"/>
</dbReference>
<accession>A0AAW6Y6B9</accession>